<sequence>MSAPHLPETSDTLFERSTLSQKPSLRLLYIEDLAPLIGKTPSTIRTFVSRRDSYRHLIPPPYKLPGSLRLVWYEDDVAQWLAATTPVFPPPKRRGRGRPTKREQLERQRWAASQGKGDAT</sequence>
<evidence type="ECO:0000313" key="4">
    <source>
        <dbReference type="Proteomes" id="UP000195877"/>
    </source>
</evidence>
<reference evidence="3 5" key="1">
    <citation type="submission" date="2017-05" db="EMBL/GenBank/DDBJ databases">
        <authorList>
            <person name="Song R."/>
            <person name="Chenine A.L."/>
            <person name="Ruprecht R.M."/>
        </authorList>
    </citation>
    <scope>NUCLEOTIDE SEQUENCE [LARGE SCALE GENOMIC DNA]</scope>
    <source>
        <strain evidence="3">PD5205</strain>
    </source>
</reference>
<dbReference type="AlphaFoldDB" id="A0A1Y6H684"/>
<evidence type="ECO:0000313" key="3">
    <source>
        <dbReference type="EMBL" id="SMR02899.1"/>
    </source>
</evidence>
<evidence type="ECO:0000313" key="2">
    <source>
        <dbReference type="EMBL" id="SMQ98867.1"/>
    </source>
</evidence>
<proteinExistence type="predicted"/>
<dbReference type="EMBL" id="LT853882">
    <property type="protein sequence ID" value="SMQ98867.1"/>
    <property type="molecule type" value="Genomic_DNA"/>
</dbReference>
<protein>
    <submittedName>
        <fullName evidence="3">Uncharacterized protein</fullName>
    </submittedName>
</protein>
<dbReference type="Proteomes" id="UP000195877">
    <property type="component" value="Chromosome 1"/>
</dbReference>
<organism evidence="3 5">
    <name type="scientific">Xanthomonas fragariae</name>
    <dbReference type="NCBI Taxonomy" id="48664"/>
    <lineage>
        <taxon>Bacteria</taxon>
        <taxon>Pseudomonadati</taxon>
        <taxon>Pseudomonadota</taxon>
        <taxon>Gammaproteobacteria</taxon>
        <taxon>Lysobacterales</taxon>
        <taxon>Lysobacteraceae</taxon>
        <taxon>Xanthomonas</taxon>
    </lineage>
</organism>
<gene>
    <name evidence="3" type="ORF">PD5205_01592</name>
    <name evidence="2" type="ORF">PD885_01619</name>
</gene>
<feature type="compositionally biased region" description="Basic and acidic residues" evidence="1">
    <location>
        <begin position="100"/>
        <end position="109"/>
    </location>
</feature>
<dbReference type="EMBL" id="LT853885">
    <property type="protein sequence ID" value="SMR02899.1"/>
    <property type="molecule type" value="Genomic_DNA"/>
</dbReference>
<feature type="region of interest" description="Disordered" evidence="1">
    <location>
        <begin position="86"/>
        <end position="120"/>
    </location>
</feature>
<accession>A0A1Y6H684</accession>
<dbReference type="Proteomes" id="UP000195953">
    <property type="component" value="Chromosome 1"/>
</dbReference>
<reference evidence="2 4" key="2">
    <citation type="submission" date="2017-05" db="EMBL/GenBank/DDBJ databases">
        <authorList>
            <person name="Blom J."/>
        </authorList>
    </citation>
    <scope>NUCLEOTIDE SEQUENCE [LARGE SCALE GENOMIC DNA]</scope>
    <source>
        <strain evidence="2">PD885</strain>
    </source>
</reference>
<evidence type="ECO:0000313" key="5">
    <source>
        <dbReference type="Proteomes" id="UP000195953"/>
    </source>
</evidence>
<name>A0A1Y6H684_9XANT</name>
<evidence type="ECO:0000256" key="1">
    <source>
        <dbReference type="SAM" id="MobiDB-lite"/>
    </source>
</evidence>
<keyword evidence="4" id="KW-1185">Reference proteome</keyword>
<dbReference type="eggNOG" id="ENOG50335A9">
    <property type="taxonomic scope" value="Bacteria"/>
</dbReference>